<protein>
    <recommendedName>
        <fullName evidence="2">Histidine--tRNA ligase</fullName>
        <ecNumber evidence="2">6.1.1.21</ecNumber>
    </recommendedName>
</protein>
<dbReference type="EMBL" id="PFMI01000034">
    <property type="protein sequence ID" value="PIZ00879.1"/>
    <property type="molecule type" value="Genomic_DNA"/>
</dbReference>
<comment type="similarity">
    <text evidence="1">Belongs to the class-II aminoacyl-tRNA synthetase family.</text>
</comment>
<dbReference type="CDD" id="cd00773">
    <property type="entry name" value="HisRS-like_core"/>
    <property type="match status" value="1"/>
</dbReference>
<dbReference type="GO" id="GO:0006427">
    <property type="term" value="P:histidyl-tRNA aminoacylation"/>
    <property type="evidence" value="ECO:0007669"/>
    <property type="project" value="UniProtKB-UniRule"/>
</dbReference>
<comment type="caution">
    <text evidence="5">The sequence shown here is derived from an EMBL/GenBank/DDBJ whole genome shotgun (WGS) entry which is preliminary data.</text>
</comment>
<dbReference type="InterPro" id="IPR006195">
    <property type="entry name" value="aa-tRNA-synth_II"/>
</dbReference>
<evidence type="ECO:0000259" key="4">
    <source>
        <dbReference type="PROSITE" id="PS50862"/>
    </source>
</evidence>
<dbReference type="InterPro" id="IPR045864">
    <property type="entry name" value="aa-tRNA-synth_II/BPL/LPL"/>
</dbReference>
<dbReference type="EC" id="6.1.1.21" evidence="2"/>
<dbReference type="GO" id="GO:0005737">
    <property type="term" value="C:cytoplasm"/>
    <property type="evidence" value="ECO:0007669"/>
    <property type="project" value="UniProtKB-UniRule"/>
</dbReference>
<proteinExistence type="inferred from homology"/>
<dbReference type="PANTHER" id="PTHR43707:SF1">
    <property type="entry name" value="HISTIDINE--TRNA LIGASE, MITOCHONDRIAL-RELATED"/>
    <property type="match status" value="1"/>
</dbReference>
<dbReference type="NCBIfam" id="TIGR00442">
    <property type="entry name" value="hisS"/>
    <property type="match status" value="1"/>
</dbReference>
<keyword evidence="5" id="KW-0436">Ligase</keyword>
<gene>
    <name evidence="5" type="ORF">COY61_01370</name>
</gene>
<dbReference type="InterPro" id="IPR041715">
    <property type="entry name" value="HisRS-like_core"/>
</dbReference>
<dbReference type="Pfam" id="PF13393">
    <property type="entry name" value="tRNA-synt_His"/>
    <property type="match status" value="1"/>
</dbReference>
<evidence type="ECO:0000313" key="6">
    <source>
        <dbReference type="Proteomes" id="UP000229371"/>
    </source>
</evidence>
<evidence type="ECO:0000256" key="2">
    <source>
        <dbReference type="NCBIfam" id="TIGR00442"/>
    </source>
</evidence>
<evidence type="ECO:0000313" key="5">
    <source>
        <dbReference type="EMBL" id="PIZ00879.1"/>
    </source>
</evidence>
<reference evidence="6" key="1">
    <citation type="submission" date="2017-09" db="EMBL/GenBank/DDBJ databases">
        <title>Depth-based differentiation of microbial function through sediment-hosted aquifers and enrichment of novel symbionts in the deep terrestrial subsurface.</title>
        <authorList>
            <person name="Probst A.J."/>
            <person name="Ladd B."/>
            <person name="Jarett J.K."/>
            <person name="Geller-Mcgrath D.E."/>
            <person name="Sieber C.M.K."/>
            <person name="Emerson J.B."/>
            <person name="Anantharaman K."/>
            <person name="Thomas B.C."/>
            <person name="Malmstrom R."/>
            <person name="Stieglmeier M."/>
            <person name="Klingl A."/>
            <person name="Woyke T."/>
            <person name="Ryan C.M."/>
            <person name="Banfield J.F."/>
        </authorList>
    </citation>
    <scope>NUCLEOTIDE SEQUENCE [LARGE SCALE GENOMIC DNA]</scope>
</reference>
<dbReference type="AlphaFoldDB" id="A0A2M7RN20"/>
<sequence length="276" mass="32107">MKYQAPTGTRDLFGEDLKYFQKIEKIAQEILEFYGFGKIETPVLEQSALFEKGTGESTDIVQKQMFCLQTKGGDSLTLRPEATPAIIRAYLEQGMESLPKPVKLWEFGPFFRYEKPQAGRYRQFYQISIESLGSESWIIDAQIIQIAYNILKNLGLPNLIIKINSIGDSLCRPYYKKALIDHLKRSQNFLCPDCKKRFKTNPLRVLDCKKEGCRAKIREKAPQILDHLCKECHLHFKNVLEALDELELPYILDPYLVRGLDYYTKTVFEIFQEQKE</sequence>
<organism evidence="5 6">
    <name type="scientific">bacterium (Candidatus Gribaldobacteria) CG_4_10_14_0_8_um_filter_33_9</name>
    <dbReference type="NCBI Taxonomy" id="2014266"/>
    <lineage>
        <taxon>Bacteria</taxon>
        <taxon>Candidatus Gribaldobacteria</taxon>
    </lineage>
</organism>
<dbReference type="SUPFAM" id="SSF55681">
    <property type="entry name" value="Class II aaRS and biotin synthetases"/>
    <property type="match status" value="1"/>
</dbReference>
<dbReference type="Proteomes" id="UP000229371">
    <property type="component" value="Unassembled WGS sequence"/>
</dbReference>
<dbReference type="PROSITE" id="PS50225">
    <property type="entry name" value="SOCS"/>
    <property type="match status" value="1"/>
</dbReference>
<accession>A0A2M7RN20</accession>
<dbReference type="PROSITE" id="PS50862">
    <property type="entry name" value="AA_TRNA_LIGASE_II"/>
    <property type="match status" value="1"/>
</dbReference>
<evidence type="ECO:0000259" key="3">
    <source>
        <dbReference type="PROSITE" id="PS50225"/>
    </source>
</evidence>
<dbReference type="PANTHER" id="PTHR43707">
    <property type="entry name" value="HISTIDYL-TRNA SYNTHETASE"/>
    <property type="match status" value="1"/>
</dbReference>
<dbReference type="InterPro" id="IPR001496">
    <property type="entry name" value="SOCS_box"/>
</dbReference>
<dbReference type="InterPro" id="IPR015807">
    <property type="entry name" value="His-tRNA-ligase"/>
</dbReference>
<dbReference type="InterPro" id="IPR004516">
    <property type="entry name" value="HisRS/HisZ"/>
</dbReference>
<feature type="domain" description="SOCS box" evidence="3">
    <location>
        <begin position="214"/>
        <end position="256"/>
    </location>
</feature>
<name>A0A2M7RN20_9BACT</name>
<feature type="domain" description="Aminoacyl-transfer RNA synthetases class-II family profile" evidence="4">
    <location>
        <begin position="1"/>
        <end position="276"/>
    </location>
</feature>
<dbReference type="GO" id="GO:0005524">
    <property type="term" value="F:ATP binding"/>
    <property type="evidence" value="ECO:0007669"/>
    <property type="project" value="InterPro"/>
</dbReference>
<evidence type="ECO:0000256" key="1">
    <source>
        <dbReference type="ARBA" id="ARBA00008226"/>
    </source>
</evidence>
<dbReference type="GO" id="GO:0004821">
    <property type="term" value="F:histidine-tRNA ligase activity"/>
    <property type="evidence" value="ECO:0007669"/>
    <property type="project" value="UniProtKB-UniRule"/>
</dbReference>
<dbReference type="Gene3D" id="3.30.930.10">
    <property type="entry name" value="Bira Bifunctional Protein, Domain 2"/>
    <property type="match status" value="1"/>
</dbReference>